<feature type="signal peptide" evidence="2">
    <location>
        <begin position="1"/>
        <end position="20"/>
    </location>
</feature>
<feature type="domain" description="3-keto-alpha-glucoside-1,2-lyase/3-keto-2-hydroxy-glucal hydratase" evidence="3">
    <location>
        <begin position="52"/>
        <end position="222"/>
    </location>
</feature>
<dbReference type="RefSeq" id="WP_244673957.1">
    <property type="nucleotide sequence ID" value="NZ_CP095046.1"/>
</dbReference>
<protein>
    <submittedName>
        <fullName evidence="4">DUF1080 domain-containing protein</fullName>
    </submittedName>
</protein>
<dbReference type="EMBL" id="CP095046">
    <property type="protein sequence ID" value="UOQ70538.1"/>
    <property type="molecule type" value="Genomic_DNA"/>
</dbReference>
<feature type="region of interest" description="Disordered" evidence="1">
    <location>
        <begin position="216"/>
        <end position="251"/>
    </location>
</feature>
<dbReference type="Proteomes" id="UP000831796">
    <property type="component" value="Chromosome"/>
</dbReference>
<evidence type="ECO:0000256" key="2">
    <source>
        <dbReference type="SAM" id="SignalP"/>
    </source>
</evidence>
<dbReference type="Gene3D" id="2.60.120.560">
    <property type="entry name" value="Exo-inulinase, domain 1"/>
    <property type="match status" value="1"/>
</dbReference>
<dbReference type="KEGG" id="hcu:MUN79_17660"/>
<accession>A0A8T9Q3T1</accession>
<evidence type="ECO:0000313" key="4">
    <source>
        <dbReference type="EMBL" id="UOQ70538.1"/>
    </source>
</evidence>
<feature type="chain" id="PRO_5035804008" evidence="2">
    <location>
        <begin position="21"/>
        <end position="297"/>
    </location>
</feature>
<dbReference type="Pfam" id="PF06439">
    <property type="entry name" value="3keto-disac_hyd"/>
    <property type="match status" value="1"/>
</dbReference>
<feature type="compositionally biased region" description="Low complexity" evidence="1">
    <location>
        <begin position="223"/>
        <end position="239"/>
    </location>
</feature>
<dbReference type="GO" id="GO:0016787">
    <property type="term" value="F:hydrolase activity"/>
    <property type="evidence" value="ECO:0007669"/>
    <property type="project" value="InterPro"/>
</dbReference>
<gene>
    <name evidence="4" type="ORF">MUN79_17660</name>
</gene>
<dbReference type="AlphaFoldDB" id="A0A8T9Q3T1"/>
<reference evidence="4" key="1">
    <citation type="submission" date="2022-04" db="EMBL/GenBank/DDBJ databases">
        <title>Hymenobacter sp. isolated from the air.</title>
        <authorList>
            <person name="Won M."/>
            <person name="Lee C.-M."/>
            <person name="Woen H.-Y."/>
            <person name="Kwon S.-W."/>
        </authorList>
    </citation>
    <scope>NUCLEOTIDE SEQUENCE</scope>
    <source>
        <strain evidence="4">5116S-3</strain>
    </source>
</reference>
<dbReference type="InterPro" id="IPR010496">
    <property type="entry name" value="AL/BT2_dom"/>
</dbReference>
<evidence type="ECO:0000313" key="5">
    <source>
        <dbReference type="Proteomes" id="UP000831796"/>
    </source>
</evidence>
<organism evidence="4 5">
    <name type="scientific">Hymenobacter cellulosilyticus</name>
    <dbReference type="NCBI Taxonomy" id="2932248"/>
    <lineage>
        <taxon>Bacteria</taxon>
        <taxon>Pseudomonadati</taxon>
        <taxon>Bacteroidota</taxon>
        <taxon>Cytophagia</taxon>
        <taxon>Cytophagales</taxon>
        <taxon>Hymenobacteraceae</taxon>
        <taxon>Hymenobacter</taxon>
    </lineage>
</organism>
<keyword evidence="2" id="KW-0732">Signal</keyword>
<name>A0A8T9Q3T1_9BACT</name>
<evidence type="ECO:0000259" key="3">
    <source>
        <dbReference type="Pfam" id="PF06439"/>
    </source>
</evidence>
<sequence length="297" mass="32295">MKLPLLLSAFLLGFSYMTQAQQTGKPEATEVWEPVPKTITANPNFTPPPSDAVVLFSGKDLSQWVSADDRAAPARWKVSGGLLTVDKTTGNIETKQAFTNYQLHLEWRVPANISGTGQARGNSGIFLASLGKGDLGYELQILDSYQNKTYANGMAGSIYKQHIPLANPARKPGEWQSYDVLWTAPTFKPDGAMLTPARVTVLFNGVVVQQNVTLAGPRSTSGRPATSRPTARPPSSSRRTATKVSRSASVTSGCGSYNIRQQLLKFGLEVKTPVLSYLKYWAYCFGMASRGLIMMPL</sequence>
<keyword evidence="5" id="KW-1185">Reference proteome</keyword>
<proteinExistence type="predicted"/>
<evidence type="ECO:0000256" key="1">
    <source>
        <dbReference type="SAM" id="MobiDB-lite"/>
    </source>
</evidence>